<dbReference type="NCBIfam" id="NF037970">
    <property type="entry name" value="vanZ_1"/>
    <property type="match status" value="1"/>
</dbReference>
<reference evidence="3 4" key="1">
    <citation type="submission" date="2019-03" db="EMBL/GenBank/DDBJ databases">
        <title>Complete genome sequence of Paenisporosarcina antarctica CGMCC 1.6503T.</title>
        <authorList>
            <person name="Rong J.-C."/>
            <person name="Chi N.-Y."/>
            <person name="Zhang Q.-F."/>
        </authorList>
    </citation>
    <scope>NUCLEOTIDE SEQUENCE [LARGE SCALE GENOMIC DNA]</scope>
    <source>
        <strain evidence="3 4">CGMCC 1.6503</strain>
    </source>
</reference>
<evidence type="ECO:0000259" key="2">
    <source>
        <dbReference type="Pfam" id="PF04892"/>
    </source>
</evidence>
<feature type="domain" description="VanZ-like" evidence="2">
    <location>
        <begin position="5"/>
        <end position="142"/>
    </location>
</feature>
<evidence type="ECO:0000313" key="4">
    <source>
        <dbReference type="Proteomes" id="UP000294292"/>
    </source>
</evidence>
<dbReference type="EMBL" id="CP038015">
    <property type="protein sequence ID" value="QBP41892.1"/>
    <property type="molecule type" value="Genomic_DNA"/>
</dbReference>
<feature type="transmembrane region" description="Helical" evidence="1">
    <location>
        <begin position="125"/>
        <end position="142"/>
    </location>
</feature>
<dbReference type="InterPro" id="IPR006976">
    <property type="entry name" value="VanZ-like"/>
</dbReference>
<keyword evidence="1" id="KW-1133">Transmembrane helix</keyword>
<proteinExistence type="predicted"/>
<dbReference type="KEGG" id="panc:E2636_12350"/>
<evidence type="ECO:0000313" key="3">
    <source>
        <dbReference type="EMBL" id="QBP41892.1"/>
    </source>
</evidence>
<gene>
    <name evidence="3" type="ORF">E2636_12350</name>
</gene>
<dbReference type="Proteomes" id="UP000294292">
    <property type="component" value="Chromosome"/>
</dbReference>
<keyword evidence="4" id="KW-1185">Reference proteome</keyword>
<organism evidence="3 4">
    <name type="scientific">Paenisporosarcina antarctica</name>
    <dbReference type="NCBI Taxonomy" id="417367"/>
    <lineage>
        <taxon>Bacteria</taxon>
        <taxon>Bacillati</taxon>
        <taxon>Bacillota</taxon>
        <taxon>Bacilli</taxon>
        <taxon>Bacillales</taxon>
        <taxon>Caryophanaceae</taxon>
        <taxon>Paenisporosarcina</taxon>
    </lineage>
</organism>
<keyword evidence="1" id="KW-0472">Membrane</keyword>
<protein>
    <submittedName>
        <fullName evidence="3">VanZ family protein</fullName>
    </submittedName>
</protein>
<dbReference type="Pfam" id="PF04892">
    <property type="entry name" value="VanZ"/>
    <property type="match status" value="1"/>
</dbReference>
<dbReference type="PIRSF" id="PIRSF019083">
    <property type="entry name" value="UCP019083_VanZ"/>
    <property type="match status" value="1"/>
</dbReference>
<sequence>MKKYILFILILLTLFYSSGQTYEQQSLIPNLMKWLPSEPLKGVLSLFQIPYWGTIISVEERGYHAFIEFLLRKGAHIVIFGALAFAAYIVVRKIRLAFVITVVIAIADEYHQSLTGGRTPSIQDVFLDSFGAALALGSLYILRTYWNVTKHRHVTKLVTPKTRRYNKNRAN</sequence>
<dbReference type="OrthoDB" id="291892at2"/>
<feature type="transmembrane region" description="Helical" evidence="1">
    <location>
        <begin position="74"/>
        <end position="91"/>
    </location>
</feature>
<dbReference type="RefSeq" id="WP_134210463.1">
    <property type="nucleotide sequence ID" value="NZ_CP038015.1"/>
</dbReference>
<accession>A0A4P6ZZH1</accession>
<feature type="transmembrane region" description="Helical" evidence="1">
    <location>
        <begin position="96"/>
        <end position="113"/>
    </location>
</feature>
<keyword evidence="1" id="KW-0812">Transmembrane</keyword>
<name>A0A4P6ZZH1_9BACL</name>
<evidence type="ECO:0000256" key="1">
    <source>
        <dbReference type="SAM" id="Phobius"/>
    </source>
</evidence>
<dbReference type="InterPro" id="IPR016747">
    <property type="entry name" value="Phosphotransbutyrylase"/>
</dbReference>
<dbReference type="AlphaFoldDB" id="A0A4P6ZZH1"/>